<name>A0ABT5L9S0_9MOLU</name>
<proteinExistence type="predicted"/>
<gene>
    <name evidence="1" type="ORF">M8044_000543</name>
</gene>
<dbReference type="Proteomes" id="UP001221763">
    <property type="component" value="Unassembled WGS sequence"/>
</dbReference>
<evidence type="ECO:0000313" key="1">
    <source>
        <dbReference type="EMBL" id="MDC9032320.1"/>
    </source>
</evidence>
<feature type="non-terminal residue" evidence="1">
    <location>
        <position position="1"/>
    </location>
</feature>
<keyword evidence="2" id="KW-1185">Reference proteome</keyword>
<protein>
    <recommendedName>
        <fullName evidence="3">Transposase</fullName>
    </recommendedName>
</protein>
<comment type="caution">
    <text evidence="1">The sequence shown here is derived from an EMBL/GenBank/DDBJ whole genome shotgun (WGS) entry which is preliminary data.</text>
</comment>
<organism evidence="1 2">
    <name type="scientific">Columbia Basin potato purple top phytoplasma</name>
    <dbReference type="NCBI Taxonomy" id="307134"/>
    <lineage>
        <taxon>Bacteria</taxon>
        <taxon>Bacillati</taxon>
        <taxon>Mycoplasmatota</taxon>
        <taxon>Mollicutes</taxon>
        <taxon>Acholeplasmatales</taxon>
        <taxon>Acholeplasmataceae</taxon>
        <taxon>Candidatus Phytoplasma</taxon>
        <taxon>16SrVI (Clover proliferation group)</taxon>
    </lineage>
</organism>
<reference evidence="1 2" key="1">
    <citation type="journal article" date="2023" name="Plant">
        <title>Draft Genome Sequence Resource of CBPPT1, a 'Candidatus Phytoplasma trifolii'-Related Strain Associated with Potato Purple Top Disease in the Columbia Basin, U.S.A.</title>
        <authorList>
            <person name="Wei W."/>
            <person name="Shao J."/>
            <person name="Bottner-Parker K.D."/>
            <person name="Zhao Y."/>
        </authorList>
    </citation>
    <scope>NUCLEOTIDE SEQUENCE [LARGE SCALE GENOMIC DNA]</scope>
    <source>
        <strain evidence="1 2">CBPPT1</strain>
    </source>
</reference>
<sequence length="33" mass="3896">QNIWNVNKRKNQRPTMFVLGVISNNNSIFSFMP</sequence>
<dbReference type="EMBL" id="JANHJP010000054">
    <property type="protein sequence ID" value="MDC9032320.1"/>
    <property type="molecule type" value="Genomic_DNA"/>
</dbReference>
<evidence type="ECO:0000313" key="2">
    <source>
        <dbReference type="Proteomes" id="UP001221763"/>
    </source>
</evidence>
<accession>A0ABT5L9S0</accession>
<evidence type="ECO:0008006" key="3">
    <source>
        <dbReference type="Google" id="ProtNLM"/>
    </source>
</evidence>